<dbReference type="Gene3D" id="1.10.260.40">
    <property type="entry name" value="lambda repressor-like DNA-binding domains"/>
    <property type="match status" value="1"/>
</dbReference>
<gene>
    <name evidence="2" type="ORF">GCM10007160_13590</name>
</gene>
<sequence length="128" mass="14003">MAGSGNSLAKLTGIPRRTLENYLSGRSEPKWTALAAIAKAVGVNGHWLLTGEGPMLVKELGQSDTRKLDEELLRSIIEAVEDAQERLDLKIEPPVKKADLILAVYDMYDNTGICPDPTKMTRLIKATV</sequence>
<dbReference type="SUPFAM" id="SSF47413">
    <property type="entry name" value="lambda repressor-like DNA-binding domains"/>
    <property type="match status" value="1"/>
</dbReference>
<dbReference type="PROSITE" id="PS50943">
    <property type="entry name" value="HTH_CROC1"/>
    <property type="match status" value="1"/>
</dbReference>
<accession>A0ABQ2YN43</accession>
<organism evidence="2 3">
    <name type="scientific">Litchfieldella qijiaojingensis</name>
    <dbReference type="NCBI Taxonomy" id="980347"/>
    <lineage>
        <taxon>Bacteria</taxon>
        <taxon>Pseudomonadati</taxon>
        <taxon>Pseudomonadota</taxon>
        <taxon>Gammaproteobacteria</taxon>
        <taxon>Oceanospirillales</taxon>
        <taxon>Halomonadaceae</taxon>
        <taxon>Litchfieldella</taxon>
    </lineage>
</organism>
<proteinExistence type="predicted"/>
<dbReference type="Pfam" id="PF01381">
    <property type="entry name" value="HTH_3"/>
    <property type="match status" value="1"/>
</dbReference>
<dbReference type="CDD" id="cd00093">
    <property type="entry name" value="HTH_XRE"/>
    <property type="match status" value="1"/>
</dbReference>
<protein>
    <recommendedName>
        <fullName evidence="1">HTH cro/C1-type domain-containing protein</fullName>
    </recommendedName>
</protein>
<comment type="caution">
    <text evidence="2">The sequence shown here is derived from an EMBL/GenBank/DDBJ whole genome shotgun (WGS) entry which is preliminary data.</text>
</comment>
<reference evidence="3" key="1">
    <citation type="journal article" date="2019" name="Int. J. Syst. Evol. Microbiol.">
        <title>The Global Catalogue of Microorganisms (GCM) 10K type strain sequencing project: providing services to taxonomists for standard genome sequencing and annotation.</title>
        <authorList>
            <consortium name="The Broad Institute Genomics Platform"/>
            <consortium name="The Broad Institute Genome Sequencing Center for Infectious Disease"/>
            <person name="Wu L."/>
            <person name="Ma J."/>
        </authorList>
    </citation>
    <scope>NUCLEOTIDE SEQUENCE [LARGE SCALE GENOMIC DNA]</scope>
    <source>
        <strain evidence="3">KCTC 22228</strain>
    </source>
</reference>
<dbReference type="EMBL" id="BMXS01000004">
    <property type="protein sequence ID" value="GGX87478.1"/>
    <property type="molecule type" value="Genomic_DNA"/>
</dbReference>
<dbReference type="InterPro" id="IPR010982">
    <property type="entry name" value="Lambda_DNA-bd_dom_sf"/>
</dbReference>
<evidence type="ECO:0000313" key="3">
    <source>
        <dbReference type="Proteomes" id="UP000653056"/>
    </source>
</evidence>
<evidence type="ECO:0000313" key="2">
    <source>
        <dbReference type="EMBL" id="GGX87478.1"/>
    </source>
</evidence>
<keyword evidence="3" id="KW-1185">Reference proteome</keyword>
<evidence type="ECO:0000259" key="1">
    <source>
        <dbReference type="PROSITE" id="PS50943"/>
    </source>
</evidence>
<feature type="domain" description="HTH cro/C1-type" evidence="1">
    <location>
        <begin position="8"/>
        <end position="48"/>
    </location>
</feature>
<name>A0ABQ2YN43_9GAMM</name>
<dbReference type="Proteomes" id="UP000653056">
    <property type="component" value="Unassembled WGS sequence"/>
</dbReference>
<dbReference type="InterPro" id="IPR001387">
    <property type="entry name" value="Cro/C1-type_HTH"/>
</dbReference>